<dbReference type="Proteomes" id="UP000694005">
    <property type="component" value="Chromosome A08"/>
</dbReference>
<feature type="non-terminal residue" evidence="1">
    <location>
        <position position="1"/>
    </location>
</feature>
<evidence type="ECO:0000313" key="1">
    <source>
        <dbReference type="EMBL" id="CAG7899342.1"/>
    </source>
</evidence>
<reference evidence="1 2" key="1">
    <citation type="submission" date="2021-07" db="EMBL/GenBank/DDBJ databases">
        <authorList>
            <consortium name="Genoscope - CEA"/>
            <person name="William W."/>
        </authorList>
    </citation>
    <scope>NUCLEOTIDE SEQUENCE [LARGE SCALE GENOMIC DNA]</scope>
</reference>
<dbReference type="AlphaFoldDB" id="A0A8D9HI28"/>
<dbReference type="Gramene" id="A08p30080.2_BraZ1">
    <property type="protein sequence ID" value="A08p30080.2_BraZ1.CDS.1"/>
    <property type="gene ID" value="A08g30080.2_BraZ1"/>
</dbReference>
<sequence length="42" mass="4999">VDTFLGVSWSTSCSRDLCYSYIESSFARRRRFIISLWIFIES</sequence>
<dbReference type="EMBL" id="LS974624">
    <property type="protein sequence ID" value="CAG7899342.1"/>
    <property type="molecule type" value="Genomic_DNA"/>
</dbReference>
<gene>
    <name evidence="1" type="ORF">BRAPAZ1V2_A08P30080.2</name>
</gene>
<organism evidence="1 2">
    <name type="scientific">Brassica campestris</name>
    <name type="common">Field mustard</name>
    <dbReference type="NCBI Taxonomy" id="3711"/>
    <lineage>
        <taxon>Eukaryota</taxon>
        <taxon>Viridiplantae</taxon>
        <taxon>Streptophyta</taxon>
        <taxon>Embryophyta</taxon>
        <taxon>Tracheophyta</taxon>
        <taxon>Spermatophyta</taxon>
        <taxon>Magnoliopsida</taxon>
        <taxon>eudicotyledons</taxon>
        <taxon>Gunneridae</taxon>
        <taxon>Pentapetalae</taxon>
        <taxon>rosids</taxon>
        <taxon>malvids</taxon>
        <taxon>Brassicales</taxon>
        <taxon>Brassicaceae</taxon>
        <taxon>Brassiceae</taxon>
        <taxon>Brassica</taxon>
    </lineage>
</organism>
<accession>A0A8D9HI28</accession>
<name>A0A8D9HI28_BRACM</name>
<protein>
    <submittedName>
        <fullName evidence="1">Uncharacterized protein</fullName>
    </submittedName>
</protein>
<proteinExistence type="predicted"/>
<evidence type="ECO:0000313" key="2">
    <source>
        <dbReference type="Proteomes" id="UP000694005"/>
    </source>
</evidence>